<feature type="binding site" evidence="2">
    <location>
        <begin position="203"/>
        <end position="205"/>
    </location>
    <ligand>
        <name>substrate</name>
    </ligand>
</feature>
<feature type="binding site" evidence="2">
    <location>
        <position position="43"/>
    </location>
    <ligand>
        <name>substrate</name>
    </ligand>
</feature>
<gene>
    <name evidence="3" type="ORF">C5L23_000445</name>
</gene>
<dbReference type="EC" id="2.5.1.-" evidence="2"/>
<dbReference type="GO" id="GO:0030145">
    <property type="term" value="F:manganese ion binding"/>
    <property type="evidence" value="ECO:0007669"/>
    <property type="project" value="TreeGrafter"/>
</dbReference>
<dbReference type="InterPro" id="IPR001441">
    <property type="entry name" value="UPP_synth-like"/>
</dbReference>
<dbReference type="GO" id="GO:0000287">
    <property type="term" value="F:magnesium ion binding"/>
    <property type="evidence" value="ECO:0007669"/>
    <property type="project" value="UniProtKB-UniRule"/>
</dbReference>
<dbReference type="FunFam" id="3.40.1180.10:FF:000001">
    <property type="entry name" value="(2E,6E)-farnesyl-diphosphate-specific ditrans,polycis-undecaprenyl-diphosphate synthase"/>
    <property type="match status" value="1"/>
</dbReference>
<keyword evidence="1 2" id="KW-0808">Transferase</keyword>
<feature type="binding site" evidence="2">
    <location>
        <position position="26"/>
    </location>
    <ligand>
        <name>Mg(2+)</name>
        <dbReference type="ChEBI" id="CHEBI:18420"/>
    </ligand>
</feature>
<dbReference type="PANTHER" id="PTHR10291">
    <property type="entry name" value="DEHYDRODOLICHYL DIPHOSPHATE SYNTHASE FAMILY MEMBER"/>
    <property type="match status" value="1"/>
</dbReference>
<keyword evidence="2" id="KW-0460">Magnesium</keyword>
<dbReference type="HAMAP" id="MF_01139">
    <property type="entry name" value="ISPT"/>
    <property type="match status" value="1"/>
</dbReference>
<dbReference type="InterPro" id="IPR036424">
    <property type="entry name" value="UPP_synth-like_sf"/>
</dbReference>
<comment type="function">
    <text evidence="2">Catalyzes the condensation of isopentenyl diphosphate (IPP) with allylic pyrophosphates generating different type of terpenoids.</text>
</comment>
<feature type="binding site" evidence="2">
    <location>
        <position position="77"/>
    </location>
    <ligand>
        <name>substrate</name>
    </ligand>
</feature>
<organism evidence="3 4">
    <name type="scientific">Leuconostoc fallax</name>
    <dbReference type="NCBI Taxonomy" id="1251"/>
    <lineage>
        <taxon>Bacteria</taxon>
        <taxon>Bacillati</taxon>
        <taxon>Bacillota</taxon>
        <taxon>Bacilli</taxon>
        <taxon>Lactobacillales</taxon>
        <taxon>Lactobacillaceae</taxon>
        <taxon>Leuconostoc</taxon>
    </lineage>
</organism>
<dbReference type="NCBIfam" id="NF011405">
    <property type="entry name" value="PRK14830.1"/>
    <property type="match status" value="1"/>
</dbReference>
<feature type="binding site" evidence="2">
    <location>
        <position position="216"/>
    </location>
    <ligand>
        <name>Mg(2+)</name>
        <dbReference type="ChEBI" id="CHEBI:18420"/>
    </ligand>
</feature>
<proteinExistence type="inferred from homology"/>
<dbReference type="SUPFAM" id="SSF64005">
    <property type="entry name" value="Undecaprenyl diphosphate synthase"/>
    <property type="match status" value="1"/>
</dbReference>
<feature type="binding site" evidence="2">
    <location>
        <position position="75"/>
    </location>
    <ligand>
        <name>substrate</name>
    </ligand>
</feature>
<name>A0A4R5N888_9LACO</name>
<dbReference type="GO" id="GO:0005829">
    <property type="term" value="C:cytosol"/>
    <property type="evidence" value="ECO:0007669"/>
    <property type="project" value="TreeGrafter"/>
</dbReference>
<reference evidence="3 4" key="1">
    <citation type="journal article" date="2019" name="Appl. Microbiol. Biotechnol.">
        <title>Uncovering carbohydrate metabolism through a genotype-phenotype association study of 56 lactic acid bacteria genomes.</title>
        <authorList>
            <person name="Buron-Moles G."/>
            <person name="Chailyan A."/>
            <person name="Dolejs I."/>
            <person name="Forster J."/>
            <person name="Miks M.H."/>
        </authorList>
    </citation>
    <scope>NUCLEOTIDE SEQUENCE [LARGE SCALE GENOMIC DNA]</scope>
    <source>
        <strain evidence="3 4">ATCC 700006</strain>
    </source>
</reference>
<dbReference type="NCBIfam" id="TIGR00055">
    <property type="entry name" value="uppS"/>
    <property type="match status" value="1"/>
</dbReference>
<feature type="binding site" evidence="2">
    <location>
        <begin position="27"/>
        <end position="30"/>
    </location>
    <ligand>
        <name>substrate</name>
    </ligand>
</feature>
<dbReference type="GO" id="GO:0008834">
    <property type="term" value="F:ditrans,polycis-undecaprenyl-diphosphate synthase [(2E,6E)-farnesyl-diphosphate specific] activity"/>
    <property type="evidence" value="ECO:0007669"/>
    <property type="project" value="TreeGrafter"/>
</dbReference>
<evidence type="ECO:0000256" key="1">
    <source>
        <dbReference type="ARBA" id="ARBA00022679"/>
    </source>
</evidence>
<dbReference type="Pfam" id="PF01255">
    <property type="entry name" value="Prenyltransf"/>
    <property type="match status" value="1"/>
</dbReference>
<feature type="binding site" evidence="2">
    <location>
        <position position="31"/>
    </location>
    <ligand>
        <name>substrate</name>
    </ligand>
</feature>
<dbReference type="AlphaFoldDB" id="A0A4R5N888"/>
<evidence type="ECO:0000313" key="3">
    <source>
        <dbReference type="EMBL" id="TDG68139.1"/>
    </source>
</evidence>
<feature type="binding site" evidence="2">
    <location>
        <position position="197"/>
    </location>
    <ligand>
        <name>substrate</name>
    </ligand>
</feature>
<feature type="binding site" evidence="2">
    <location>
        <begin position="71"/>
        <end position="73"/>
    </location>
    <ligand>
        <name>substrate</name>
    </ligand>
</feature>
<keyword evidence="4" id="KW-1185">Reference proteome</keyword>
<dbReference type="Gene3D" id="3.40.1180.10">
    <property type="entry name" value="Decaprenyl diphosphate synthase-like"/>
    <property type="match status" value="1"/>
</dbReference>
<comment type="caution">
    <text evidence="3">The sequence shown here is derived from an EMBL/GenBank/DDBJ whole genome shotgun (WGS) entry which is preliminary data.</text>
</comment>
<protein>
    <recommendedName>
        <fullName evidence="2">Isoprenyl transferase</fullName>
        <ecNumber evidence="2">2.5.1.-</ecNumber>
    </recommendedName>
</protein>
<dbReference type="EMBL" id="PUFI01000014">
    <property type="protein sequence ID" value="TDG68139.1"/>
    <property type="molecule type" value="Genomic_DNA"/>
</dbReference>
<feature type="binding site" evidence="2">
    <location>
        <position position="39"/>
    </location>
    <ligand>
        <name>substrate</name>
    </ligand>
</feature>
<evidence type="ECO:0000313" key="4">
    <source>
        <dbReference type="Proteomes" id="UP000295681"/>
    </source>
</evidence>
<dbReference type="PROSITE" id="PS01066">
    <property type="entry name" value="UPP_SYNTHASE"/>
    <property type="match status" value="1"/>
</dbReference>
<comment type="cofactor">
    <cofactor evidence="2">
        <name>Mg(2+)</name>
        <dbReference type="ChEBI" id="CHEBI:18420"/>
    </cofactor>
    <text evidence="2">Binds 2 magnesium ions per subunit.</text>
</comment>
<dbReference type="CDD" id="cd00475">
    <property type="entry name" value="Cis_IPPS"/>
    <property type="match status" value="1"/>
</dbReference>
<dbReference type="PANTHER" id="PTHR10291:SF0">
    <property type="entry name" value="DEHYDRODOLICHYL DIPHOSPHATE SYNTHASE 2"/>
    <property type="match status" value="1"/>
</dbReference>
<evidence type="ECO:0000256" key="2">
    <source>
        <dbReference type="HAMAP-Rule" id="MF_01139"/>
    </source>
</evidence>
<comment type="subunit">
    <text evidence="2">Homodimer.</text>
</comment>
<accession>A0A4R5N888</accession>
<dbReference type="STRING" id="907931.GCA_000165675_00887"/>
<dbReference type="GO" id="GO:0016094">
    <property type="term" value="P:polyprenol biosynthetic process"/>
    <property type="evidence" value="ECO:0007669"/>
    <property type="project" value="TreeGrafter"/>
</dbReference>
<feature type="active site" description="Proton acceptor" evidence="2">
    <location>
        <position position="74"/>
    </location>
</feature>
<dbReference type="Proteomes" id="UP000295681">
    <property type="component" value="Unassembled WGS sequence"/>
</dbReference>
<keyword evidence="2" id="KW-0479">Metal-binding</keyword>
<sequence>MALFNSNSDTDSVALKIPNHIAVIMDGNGRWAKKRFMPRVAGHKAGMNTVKRIAIAAQKLGVKVLTLYAFSTENWLRPTDEVSFLMQLPIDFFNDFVPDLVKNDVRVEVMGDIDALPSNTQKAVRRAITLTRECQSMVLNFALNYGGQQEIVNATRQIATLVQSGQLAVEDIDKQAIESVLATHQLGEYAMPDLMIRTSGELRTSNFMPYQLAYSELYFTDKFWPDFTDDDLKTAVLAYTKRDRRFGGLKK</sequence>
<feature type="active site" evidence="2">
    <location>
        <position position="26"/>
    </location>
</feature>
<dbReference type="InterPro" id="IPR018520">
    <property type="entry name" value="UPP_synth-like_CS"/>
</dbReference>
<comment type="similarity">
    <text evidence="2">Belongs to the UPP synthase family.</text>
</comment>